<evidence type="ECO:0000256" key="6">
    <source>
        <dbReference type="PROSITE-ProRule" id="PRU00042"/>
    </source>
</evidence>
<dbReference type="InterPro" id="IPR016177">
    <property type="entry name" value="DNA-bd_dom_sf"/>
</dbReference>
<feature type="compositionally biased region" description="Pro residues" evidence="7">
    <location>
        <begin position="117"/>
        <end position="136"/>
    </location>
</feature>
<evidence type="ECO:0000313" key="11">
    <source>
        <dbReference type="Proteomes" id="UP000823775"/>
    </source>
</evidence>
<evidence type="ECO:0000256" key="3">
    <source>
        <dbReference type="ARBA" id="ARBA00023125"/>
    </source>
</evidence>
<comment type="subcellular location">
    <subcellularLocation>
        <location evidence="1">Nucleus</location>
    </subcellularLocation>
</comment>
<dbReference type="PROSITE" id="PS50157">
    <property type="entry name" value="ZINC_FINGER_C2H2_2"/>
    <property type="match status" value="1"/>
</dbReference>
<dbReference type="InterPro" id="IPR013087">
    <property type="entry name" value="Znf_C2H2_type"/>
</dbReference>
<feature type="region of interest" description="Disordered" evidence="7">
    <location>
        <begin position="575"/>
        <end position="615"/>
    </location>
</feature>
<feature type="domain" description="MBD" evidence="9">
    <location>
        <begin position="239"/>
        <end position="314"/>
    </location>
</feature>
<keyword evidence="4" id="KW-0804">Transcription</keyword>
<feature type="compositionally biased region" description="Polar residues" evidence="7">
    <location>
        <begin position="577"/>
        <end position="589"/>
    </location>
</feature>
<dbReference type="EMBL" id="JACEIK010000103">
    <property type="protein sequence ID" value="MCD7449630.1"/>
    <property type="molecule type" value="Genomic_DNA"/>
</dbReference>
<dbReference type="InterPro" id="IPR037472">
    <property type="entry name" value="MBD8"/>
</dbReference>
<evidence type="ECO:0000313" key="10">
    <source>
        <dbReference type="EMBL" id="MCD7449630.1"/>
    </source>
</evidence>
<evidence type="ECO:0000256" key="7">
    <source>
        <dbReference type="SAM" id="MobiDB-lite"/>
    </source>
</evidence>
<feature type="compositionally biased region" description="Polar residues" evidence="7">
    <location>
        <begin position="60"/>
        <end position="69"/>
    </location>
</feature>
<gene>
    <name evidence="10" type="ORF">HAX54_000858</name>
</gene>
<dbReference type="Proteomes" id="UP000823775">
    <property type="component" value="Unassembled WGS sequence"/>
</dbReference>
<evidence type="ECO:0000259" key="8">
    <source>
        <dbReference type="PROSITE" id="PS50157"/>
    </source>
</evidence>
<feature type="region of interest" description="Disordered" evidence="7">
    <location>
        <begin position="60"/>
        <end position="99"/>
    </location>
</feature>
<feature type="region of interest" description="Disordered" evidence="7">
    <location>
        <begin position="114"/>
        <end position="145"/>
    </location>
</feature>
<evidence type="ECO:0000256" key="4">
    <source>
        <dbReference type="ARBA" id="ARBA00023163"/>
    </source>
</evidence>
<dbReference type="PANTHER" id="PTHR37701:SF18">
    <property type="entry name" value="C2H2-TYPE DOMAIN-CONTAINING PROTEIN"/>
    <property type="match status" value="1"/>
</dbReference>
<accession>A0ABS8RUE9</accession>
<protein>
    <submittedName>
        <fullName evidence="10">Uncharacterized protein</fullName>
    </submittedName>
</protein>
<dbReference type="SUPFAM" id="SSF54171">
    <property type="entry name" value="DNA-binding domain"/>
    <property type="match status" value="1"/>
</dbReference>
<reference evidence="10 11" key="1">
    <citation type="journal article" date="2021" name="BMC Genomics">
        <title>Datura genome reveals duplications of psychoactive alkaloid biosynthetic genes and high mutation rate following tissue culture.</title>
        <authorList>
            <person name="Rajewski A."/>
            <person name="Carter-House D."/>
            <person name="Stajich J."/>
            <person name="Litt A."/>
        </authorList>
    </citation>
    <scope>NUCLEOTIDE SEQUENCE [LARGE SCALE GENOMIC DNA]</scope>
    <source>
        <strain evidence="10">AR-01</strain>
    </source>
</reference>
<dbReference type="PROSITE" id="PS50982">
    <property type="entry name" value="MBD"/>
    <property type="match status" value="1"/>
</dbReference>
<feature type="domain" description="C2H2-type" evidence="8">
    <location>
        <begin position="430"/>
        <end position="457"/>
    </location>
</feature>
<feature type="region of interest" description="Disordered" evidence="7">
    <location>
        <begin position="153"/>
        <end position="172"/>
    </location>
</feature>
<keyword evidence="5" id="KW-0539">Nucleus</keyword>
<sequence length="918" mass="101708">MATVAPTYGPKLEALAHIDISQLSQSELHALSLCSDSAYDLRHNNDVVIPQIDRSLFNESAGSRRQTYSRLRHQHHRSRVPGLHPSTSQPKPPSTSDPESHAILHFLKYFIHNPSSYSPPPPPPLPPPPVPPPPMTQPATSGIQEKTLLLMNERDKKRKRGRKPKDNKQLKENGIRTVVEIVNRNGEVVDLNNLENNGDKLYSEELEKRTVGLQTEEEVFGFIRDLEGQWCSRRKRRKYVDASGFGDTLPIGWKLLLALRRRDGRVWVYCRRFVSPTGQQFISCKEASSYLRSHFLSGEANQPTQQVDDTVAKSMNNFRSDTSLVLSTDIRDNPHSLQKGDVAKHDIVAHAVVPSASAPDLHLSEVCLMEMDNLPEVKVQDIFECYKCNLTYEEKNAYLQHLFSFHQRTTRRYRVGPSVGDGVIIRDGKYECQFCHKVFEERRSYNGHVGVHVRNNARGTMDVAAAVAAAKGVQSPHHDVLLSRTCKMDALIEIAQNSVVEISSAATKDSSMPSNTSMDLDGSMATNIDQVARSKTDTGLSDIKEFKSETCLEQGRNQPDNTCMEVDKDKSGEILANQFNPRVVSTNDSEQPEGDDAKKPGNNKAMQGKGNKRIKKNDDVRPETIELTFQEIATQNALTSSSVSMAQSLHNDFEHSEDGVVKNDRTDKVAVGKGNSLTKANGVESETMELTFQENAALNGLTSFSVSMVQPSHSSFEHPESDDMKKDGNNQLAVCLGNSLAEGNNDVESETMEFTLQQNATRYGLATFSESMVQLFHNSTGILSGSSKDTGEVSDIGQNLDNGTGFEELRLDEIEHFEYSFDDGRESPSLPATSIGLGNDARMEEAFAPAGFDSGGIILNMEELHQISTVCVWCRADFKLEAYDTEAHSDSIGFMCPDCKAKISGHLESGLSLSPHGF</sequence>
<dbReference type="InterPro" id="IPR001739">
    <property type="entry name" value="Methyl_CpG_DNA-bd"/>
</dbReference>
<dbReference type="PROSITE" id="PS00028">
    <property type="entry name" value="ZINC_FINGER_C2H2_1"/>
    <property type="match status" value="2"/>
</dbReference>
<keyword evidence="6" id="KW-0863">Zinc-finger</keyword>
<feature type="compositionally biased region" description="Basic residues" evidence="7">
    <location>
        <begin position="70"/>
        <end position="79"/>
    </location>
</feature>
<keyword evidence="2" id="KW-0805">Transcription regulation</keyword>
<keyword evidence="11" id="KW-1185">Reference proteome</keyword>
<evidence type="ECO:0000256" key="1">
    <source>
        <dbReference type="ARBA" id="ARBA00004123"/>
    </source>
</evidence>
<keyword evidence="6" id="KW-0479">Metal-binding</keyword>
<comment type="caution">
    <text evidence="10">The sequence shown here is derived from an EMBL/GenBank/DDBJ whole genome shotgun (WGS) entry which is preliminary data.</text>
</comment>
<evidence type="ECO:0000256" key="2">
    <source>
        <dbReference type="ARBA" id="ARBA00023015"/>
    </source>
</evidence>
<dbReference type="Gene3D" id="3.30.160.60">
    <property type="entry name" value="Classic Zinc Finger"/>
    <property type="match status" value="1"/>
</dbReference>
<organism evidence="10 11">
    <name type="scientific">Datura stramonium</name>
    <name type="common">Jimsonweed</name>
    <name type="synonym">Common thornapple</name>
    <dbReference type="NCBI Taxonomy" id="4076"/>
    <lineage>
        <taxon>Eukaryota</taxon>
        <taxon>Viridiplantae</taxon>
        <taxon>Streptophyta</taxon>
        <taxon>Embryophyta</taxon>
        <taxon>Tracheophyta</taxon>
        <taxon>Spermatophyta</taxon>
        <taxon>Magnoliopsida</taxon>
        <taxon>eudicotyledons</taxon>
        <taxon>Gunneridae</taxon>
        <taxon>Pentapetalae</taxon>
        <taxon>asterids</taxon>
        <taxon>lamiids</taxon>
        <taxon>Solanales</taxon>
        <taxon>Solanaceae</taxon>
        <taxon>Solanoideae</taxon>
        <taxon>Datureae</taxon>
        <taxon>Datura</taxon>
    </lineage>
</organism>
<dbReference type="PANTHER" id="PTHR37701">
    <property type="entry name" value="METHYL-CPG-BINDING DOMAIN-CONTAINING PROTEIN 8"/>
    <property type="match status" value="1"/>
</dbReference>
<evidence type="ECO:0000256" key="5">
    <source>
        <dbReference type="ARBA" id="ARBA00023242"/>
    </source>
</evidence>
<proteinExistence type="predicted"/>
<evidence type="ECO:0000259" key="9">
    <source>
        <dbReference type="PROSITE" id="PS50982"/>
    </source>
</evidence>
<dbReference type="SMART" id="SM00355">
    <property type="entry name" value="ZnF_C2H2"/>
    <property type="match status" value="2"/>
</dbReference>
<keyword evidence="3" id="KW-0238">DNA-binding</keyword>
<keyword evidence="6" id="KW-0862">Zinc</keyword>
<name>A0ABS8RUE9_DATST</name>